<dbReference type="EMBL" id="JAUQSY010000005">
    <property type="protein sequence ID" value="MDO7874846.1"/>
    <property type="molecule type" value="Genomic_DNA"/>
</dbReference>
<comment type="caution">
    <text evidence="2">The sequence shown here is derived from an EMBL/GenBank/DDBJ whole genome shotgun (WGS) entry which is preliminary data.</text>
</comment>
<reference evidence="2" key="1">
    <citation type="submission" date="2023-07" db="EMBL/GenBank/DDBJ databases">
        <authorList>
            <person name="Kim M.K."/>
        </authorList>
    </citation>
    <scope>NUCLEOTIDE SEQUENCE</scope>
    <source>
        <strain evidence="2">ASUV-10-1</strain>
    </source>
</reference>
<keyword evidence="1" id="KW-0732">Signal</keyword>
<evidence type="ECO:0000313" key="3">
    <source>
        <dbReference type="Proteomes" id="UP001176429"/>
    </source>
</evidence>
<protein>
    <submittedName>
        <fullName evidence="2">Uncharacterized protein</fullName>
    </submittedName>
</protein>
<dbReference type="Proteomes" id="UP001176429">
    <property type="component" value="Unassembled WGS sequence"/>
</dbReference>
<sequence>MPVAFRCAPLALVLWPALSWAQLSPSGGLGLEYPAPAPPSQGRFLTGAYVSVGYSPLPTAGAAGYSVQPYLRYVLGEGKQARPFVQYTFVPFWVQRGYGSTAALGPGGVELPANPGFAPVAPLNPAYNGSPFSASGLSVGVPMRVGGRSMMLNVAGNVLGGFLRYH</sequence>
<proteinExistence type="predicted"/>
<evidence type="ECO:0000256" key="1">
    <source>
        <dbReference type="SAM" id="SignalP"/>
    </source>
</evidence>
<accession>A0ABT9B9A5</accession>
<dbReference type="RefSeq" id="WP_305006162.1">
    <property type="nucleotide sequence ID" value="NZ_JAUQSY010000005.1"/>
</dbReference>
<name>A0ABT9B9A5_9BACT</name>
<organism evidence="2 3">
    <name type="scientific">Hymenobacter aranciens</name>
    <dbReference type="NCBI Taxonomy" id="3063996"/>
    <lineage>
        <taxon>Bacteria</taxon>
        <taxon>Pseudomonadati</taxon>
        <taxon>Bacteroidota</taxon>
        <taxon>Cytophagia</taxon>
        <taxon>Cytophagales</taxon>
        <taxon>Hymenobacteraceae</taxon>
        <taxon>Hymenobacter</taxon>
    </lineage>
</organism>
<feature type="signal peptide" evidence="1">
    <location>
        <begin position="1"/>
        <end position="21"/>
    </location>
</feature>
<feature type="chain" id="PRO_5047296368" evidence="1">
    <location>
        <begin position="22"/>
        <end position="166"/>
    </location>
</feature>
<gene>
    <name evidence="2" type="ORF">Q5H93_08900</name>
</gene>
<keyword evidence="3" id="KW-1185">Reference proteome</keyword>
<evidence type="ECO:0000313" key="2">
    <source>
        <dbReference type="EMBL" id="MDO7874846.1"/>
    </source>
</evidence>